<dbReference type="Pfam" id="PF01894">
    <property type="entry name" value="YjbQ"/>
    <property type="match status" value="1"/>
</dbReference>
<dbReference type="Proteomes" id="UP001595839">
    <property type="component" value="Unassembled WGS sequence"/>
</dbReference>
<dbReference type="SUPFAM" id="SSF111038">
    <property type="entry name" value="YjbQ-like"/>
    <property type="match status" value="1"/>
</dbReference>
<keyword evidence="3" id="KW-1185">Reference proteome</keyword>
<dbReference type="InterPro" id="IPR035917">
    <property type="entry name" value="YjbQ-like_sf"/>
</dbReference>
<dbReference type="RefSeq" id="WP_381185316.1">
    <property type="nucleotide sequence ID" value="NZ_JBHSFK010000052.1"/>
</dbReference>
<comment type="caution">
    <text evidence="2">The sequence shown here is derived from an EMBL/GenBank/DDBJ whole genome shotgun (WGS) entry which is preliminary data.</text>
</comment>
<dbReference type="PANTHER" id="PTHR30615:SF8">
    <property type="entry name" value="UPF0047 PROTEIN C4A8.02C"/>
    <property type="match status" value="1"/>
</dbReference>
<evidence type="ECO:0000313" key="2">
    <source>
        <dbReference type="EMBL" id="MFC4507161.1"/>
    </source>
</evidence>
<sequence length="150" mass="16293">MSTPPTIGKWLRFSVNTKPADGFAAPVGFTDLTPRLRDAVPPQLGDGTLTVYLPHTTCTLILNSGVDGTTLHDIRLFIEGQIPVNRPFVHLHDGPQDAAAHVRCVFGAQSLTLPVVDGELGIGHSQGVYLLEMDGPRDRTIQYAFSRFSQ</sequence>
<dbReference type="NCBIfam" id="TIGR00149">
    <property type="entry name" value="TIGR00149_YjbQ"/>
    <property type="match status" value="1"/>
</dbReference>
<reference evidence="3" key="1">
    <citation type="journal article" date="2019" name="Int. J. Syst. Evol. Microbiol.">
        <title>The Global Catalogue of Microorganisms (GCM) 10K type strain sequencing project: providing services to taxonomists for standard genome sequencing and annotation.</title>
        <authorList>
            <consortium name="The Broad Institute Genomics Platform"/>
            <consortium name="The Broad Institute Genome Sequencing Center for Infectious Disease"/>
            <person name="Wu L."/>
            <person name="Ma J."/>
        </authorList>
    </citation>
    <scope>NUCLEOTIDE SEQUENCE [LARGE SCALE GENOMIC DNA]</scope>
    <source>
        <strain evidence="3">CGMCC 4.7177</strain>
    </source>
</reference>
<dbReference type="PANTHER" id="PTHR30615">
    <property type="entry name" value="UNCHARACTERIZED PROTEIN YJBQ-RELATED"/>
    <property type="match status" value="1"/>
</dbReference>
<evidence type="ECO:0000313" key="3">
    <source>
        <dbReference type="Proteomes" id="UP001595839"/>
    </source>
</evidence>
<accession>A0ABV9BC29</accession>
<evidence type="ECO:0000256" key="1">
    <source>
        <dbReference type="ARBA" id="ARBA00005534"/>
    </source>
</evidence>
<protein>
    <submittedName>
        <fullName evidence="2">Secondary thiamine-phosphate synthase enzyme YjbQ</fullName>
    </submittedName>
</protein>
<name>A0ABV9BC29_9ACTN</name>
<comment type="similarity">
    <text evidence="1">Belongs to the UPF0047 family.</text>
</comment>
<dbReference type="EMBL" id="JBHSFK010000052">
    <property type="protein sequence ID" value="MFC4507161.1"/>
    <property type="molecule type" value="Genomic_DNA"/>
</dbReference>
<dbReference type="Gene3D" id="2.60.120.460">
    <property type="entry name" value="YjbQ-like"/>
    <property type="match status" value="1"/>
</dbReference>
<organism evidence="2 3">
    <name type="scientific">Streptomyces vulcanius</name>
    <dbReference type="NCBI Taxonomy" id="1441876"/>
    <lineage>
        <taxon>Bacteria</taxon>
        <taxon>Bacillati</taxon>
        <taxon>Actinomycetota</taxon>
        <taxon>Actinomycetes</taxon>
        <taxon>Kitasatosporales</taxon>
        <taxon>Streptomycetaceae</taxon>
        <taxon>Streptomyces</taxon>
    </lineage>
</organism>
<dbReference type="InterPro" id="IPR001602">
    <property type="entry name" value="UPF0047_YjbQ-like"/>
</dbReference>
<proteinExistence type="inferred from homology"/>
<gene>
    <name evidence="2" type="ORF">ACFPIH_48405</name>
</gene>